<sequence length="205" mass="23385">MGDFSGTFLSKSRVKRAEPKRREFRKLMRAPRSISVPTPISVPMPMRTPTSTRTPTFTSIPAFAPSVTSPDQAVKQAQVIYIERVINQKSPPVISEVKTYMTSPVVWIGEDYNNLFARGSLYNLNCQWFTNADLSSVRHAKCLIVSCTEITGKALSLVNFACEYGIPSIWLHRYLPPEVCFWSFTKRIHVEDSDSFWREICQIIE</sequence>
<dbReference type="EMBL" id="MT143799">
    <property type="protein sequence ID" value="QJB02656.1"/>
    <property type="molecule type" value="Genomic_DNA"/>
</dbReference>
<accession>A0A6M3MBT7</accession>
<proteinExistence type="predicted"/>
<protein>
    <submittedName>
        <fullName evidence="2">Uncharacterized protein</fullName>
    </submittedName>
</protein>
<name>A0A6M3MBT7_9ZZZZ</name>
<reference evidence="2" key="1">
    <citation type="submission" date="2020-03" db="EMBL/GenBank/DDBJ databases">
        <title>The deep terrestrial virosphere.</title>
        <authorList>
            <person name="Holmfeldt K."/>
            <person name="Nilsson E."/>
            <person name="Simone D."/>
            <person name="Lopez-Fernandez M."/>
            <person name="Wu X."/>
            <person name="de Brujin I."/>
            <person name="Lundin D."/>
            <person name="Andersson A."/>
            <person name="Bertilsson S."/>
            <person name="Dopson M."/>
        </authorList>
    </citation>
    <scope>NUCLEOTIDE SEQUENCE</scope>
    <source>
        <strain evidence="2">MM171B01106</strain>
    </source>
</reference>
<evidence type="ECO:0000256" key="1">
    <source>
        <dbReference type="SAM" id="MobiDB-lite"/>
    </source>
</evidence>
<gene>
    <name evidence="2" type="ORF">MM171B01106_0003</name>
</gene>
<evidence type="ECO:0000313" key="2">
    <source>
        <dbReference type="EMBL" id="QJB02656.1"/>
    </source>
</evidence>
<feature type="region of interest" description="Disordered" evidence="1">
    <location>
        <begin position="1"/>
        <end position="20"/>
    </location>
</feature>
<organism evidence="2">
    <name type="scientific">viral metagenome</name>
    <dbReference type="NCBI Taxonomy" id="1070528"/>
    <lineage>
        <taxon>unclassified sequences</taxon>
        <taxon>metagenomes</taxon>
        <taxon>organismal metagenomes</taxon>
    </lineage>
</organism>
<dbReference type="AlphaFoldDB" id="A0A6M3MBT7"/>